<gene>
    <name evidence="2" type="ORF">M569_12018</name>
</gene>
<accession>S8CE30</accession>
<protein>
    <recommendedName>
        <fullName evidence="4">Glucuronosyltransferase PGSIP8</fullName>
    </recommendedName>
</protein>
<dbReference type="EMBL" id="AUSU01005912">
    <property type="protein sequence ID" value="EPS62771.1"/>
    <property type="molecule type" value="Genomic_DNA"/>
</dbReference>
<comment type="caution">
    <text evidence="2">The sequence shown here is derived from an EMBL/GenBank/DDBJ whole genome shotgun (WGS) entry which is preliminary data.</text>
</comment>
<dbReference type="OrthoDB" id="2014201at2759"/>
<evidence type="ECO:0000256" key="1">
    <source>
        <dbReference type="SAM" id="SignalP"/>
    </source>
</evidence>
<sequence>MANLLRFLLLLCSVLGAAAAARSRNAYATMMYMGTPRDYEFYIATRVLLRSLADLRVDADLVVIASVDVPRHWIRALHLLF</sequence>
<evidence type="ECO:0000313" key="2">
    <source>
        <dbReference type="EMBL" id="EPS62771.1"/>
    </source>
</evidence>
<feature type="signal peptide" evidence="1">
    <location>
        <begin position="1"/>
        <end position="20"/>
    </location>
</feature>
<name>S8CE30_9LAMI</name>
<keyword evidence="1" id="KW-0732">Signal</keyword>
<feature type="chain" id="PRO_5004562096" description="Glucuronosyltransferase PGSIP8" evidence="1">
    <location>
        <begin position="21"/>
        <end position="81"/>
    </location>
</feature>
<evidence type="ECO:0000313" key="3">
    <source>
        <dbReference type="Proteomes" id="UP000015453"/>
    </source>
</evidence>
<evidence type="ECO:0008006" key="4">
    <source>
        <dbReference type="Google" id="ProtNLM"/>
    </source>
</evidence>
<dbReference type="AlphaFoldDB" id="S8CE30"/>
<dbReference type="Proteomes" id="UP000015453">
    <property type="component" value="Unassembled WGS sequence"/>
</dbReference>
<keyword evidence="3" id="KW-1185">Reference proteome</keyword>
<proteinExistence type="predicted"/>
<organism evidence="2 3">
    <name type="scientific">Genlisea aurea</name>
    <dbReference type="NCBI Taxonomy" id="192259"/>
    <lineage>
        <taxon>Eukaryota</taxon>
        <taxon>Viridiplantae</taxon>
        <taxon>Streptophyta</taxon>
        <taxon>Embryophyta</taxon>
        <taxon>Tracheophyta</taxon>
        <taxon>Spermatophyta</taxon>
        <taxon>Magnoliopsida</taxon>
        <taxon>eudicotyledons</taxon>
        <taxon>Gunneridae</taxon>
        <taxon>Pentapetalae</taxon>
        <taxon>asterids</taxon>
        <taxon>lamiids</taxon>
        <taxon>Lamiales</taxon>
        <taxon>Lentibulariaceae</taxon>
        <taxon>Genlisea</taxon>
    </lineage>
</organism>
<reference evidence="2 3" key="1">
    <citation type="journal article" date="2013" name="BMC Genomics">
        <title>The miniature genome of a carnivorous plant Genlisea aurea contains a low number of genes and short non-coding sequences.</title>
        <authorList>
            <person name="Leushkin E.V."/>
            <person name="Sutormin R.A."/>
            <person name="Nabieva E.R."/>
            <person name="Penin A.A."/>
            <person name="Kondrashov A.S."/>
            <person name="Logacheva M.D."/>
        </authorList>
    </citation>
    <scope>NUCLEOTIDE SEQUENCE [LARGE SCALE GENOMIC DNA]</scope>
</reference>